<sequence>MRFRIIKDGKFPSLLLGGNSHYKKTTNFLINPVEGMSCKLRHHPYIQHFLLTQKSWIPSFAGLPGILTDVLKTKRLKFNNEIFIHGPPEEGIRIQYFPLASNTESFPSKIQYPAWNSLSINYKDEIFYPHDVPRNNIVSSYLISDSNSQVLILDIPDITYLDSLCETIPSIEANTVFDFSPHEVKETERYKKWYNSALPRMTNIISLQDYNYPKEDKRNDLKKLRNVYPADVIQYHDTEPSYHKNTNDDQVSYPKLTFLGTGSKRIGNSRNVSGILLRVSPQSCGLLDCGENTYHRLTEAFGIEETNKILKSLRFIFISHRHNDHHLGLFTIIQERDKLYDGNAPKLYLIAPRSFKNLLKHYHGLFEDLVTSVFHINTMRLIKDSDKFLISHLYAKFLKDTEMDFCEILIAEHIKNSYSINLSAKGWKVLYTGDTKPNSRYRNKAPDVLIHEATLPSYLGTIAHKQLHSSTQDAIDAYKSSNAGFLVLTHFSEAFDALPHLEEVMISDNIALAFDFLSVEPESLKNIAISEERFKNLSNTFKTEVFISNERKKRWDLKNEML</sequence>
<dbReference type="InterPro" id="IPR036866">
    <property type="entry name" value="RibonucZ/Hydroxyglut_hydro"/>
</dbReference>
<keyword evidence="12" id="KW-1185">Reference proteome</keyword>
<dbReference type="GO" id="GO:1990180">
    <property type="term" value="P:mitochondrial tRNA 3'-end processing"/>
    <property type="evidence" value="ECO:0007669"/>
    <property type="project" value="TreeGrafter"/>
</dbReference>
<dbReference type="Proteomes" id="UP000675881">
    <property type="component" value="Chromosome 4"/>
</dbReference>
<dbReference type="Gene3D" id="3.60.15.10">
    <property type="entry name" value="Ribonuclease Z/Hydroxyacylglutathione hydrolase-like"/>
    <property type="match status" value="1"/>
</dbReference>
<keyword evidence="5" id="KW-0819">tRNA processing</keyword>
<evidence type="ECO:0000256" key="2">
    <source>
        <dbReference type="ARBA" id="ARBA00001947"/>
    </source>
</evidence>
<dbReference type="CDD" id="cd07718">
    <property type="entry name" value="RNaseZ_ELAC1_ELAC2-C-term-like_MBL-fold"/>
    <property type="match status" value="1"/>
</dbReference>
<keyword evidence="7" id="KW-0479">Metal-binding</keyword>
<dbReference type="AlphaFoldDB" id="A0A7R8CT86"/>
<dbReference type="OrthoDB" id="6372711at2759"/>
<dbReference type="GO" id="GO:0005739">
    <property type="term" value="C:mitochondrion"/>
    <property type="evidence" value="ECO:0007669"/>
    <property type="project" value="TreeGrafter"/>
</dbReference>
<evidence type="ECO:0000256" key="1">
    <source>
        <dbReference type="ARBA" id="ARBA00000402"/>
    </source>
</evidence>
<evidence type="ECO:0000256" key="9">
    <source>
        <dbReference type="ARBA" id="ARBA00022801"/>
    </source>
</evidence>
<evidence type="ECO:0000256" key="8">
    <source>
        <dbReference type="ARBA" id="ARBA00022759"/>
    </source>
</evidence>
<dbReference type="EC" id="3.1.26.11" evidence="4"/>
<evidence type="ECO:0000256" key="5">
    <source>
        <dbReference type="ARBA" id="ARBA00022694"/>
    </source>
</evidence>
<accession>A0A7R8CT86</accession>
<dbReference type="EMBL" id="HG994583">
    <property type="protein sequence ID" value="CAF2921321.1"/>
    <property type="molecule type" value="Genomic_DNA"/>
</dbReference>
<keyword evidence="8" id="KW-0255">Endonuclease</keyword>
<dbReference type="SUPFAM" id="SSF56281">
    <property type="entry name" value="Metallo-hydrolase/oxidoreductase"/>
    <property type="match status" value="1"/>
</dbReference>
<dbReference type="GO" id="GO:0046872">
    <property type="term" value="F:metal ion binding"/>
    <property type="evidence" value="ECO:0007669"/>
    <property type="project" value="UniProtKB-KW"/>
</dbReference>
<name>A0A7R8CT86_LEPSM</name>
<evidence type="ECO:0000256" key="10">
    <source>
        <dbReference type="ARBA" id="ARBA00022833"/>
    </source>
</evidence>
<evidence type="ECO:0000313" key="12">
    <source>
        <dbReference type="Proteomes" id="UP000675881"/>
    </source>
</evidence>
<dbReference type="Pfam" id="PF23023">
    <property type="entry name" value="Anti-Pycsar_Apyc1"/>
    <property type="match status" value="1"/>
</dbReference>
<evidence type="ECO:0000256" key="7">
    <source>
        <dbReference type="ARBA" id="ARBA00022723"/>
    </source>
</evidence>
<comment type="catalytic activity">
    <reaction evidence="1">
        <text>Endonucleolytic cleavage of RNA, removing extra 3' nucleotides from tRNA precursor, generating 3' termini of tRNAs. A 3'-hydroxy group is left at the tRNA terminus and a 5'-phosphoryl group is left at the trailer molecule.</text>
        <dbReference type="EC" id="3.1.26.11"/>
    </reaction>
</comment>
<dbReference type="InterPro" id="IPR047151">
    <property type="entry name" value="RNZ2-like"/>
</dbReference>
<dbReference type="PANTHER" id="PTHR12553:SF49">
    <property type="entry name" value="ZINC PHOSPHODIESTERASE ELAC PROTEIN 2"/>
    <property type="match status" value="1"/>
</dbReference>
<comment type="cofactor">
    <cofactor evidence="2">
        <name>Zn(2+)</name>
        <dbReference type="ChEBI" id="CHEBI:29105"/>
    </cofactor>
</comment>
<evidence type="ECO:0000256" key="4">
    <source>
        <dbReference type="ARBA" id="ARBA00012477"/>
    </source>
</evidence>
<evidence type="ECO:0000256" key="6">
    <source>
        <dbReference type="ARBA" id="ARBA00022722"/>
    </source>
</evidence>
<dbReference type="GO" id="GO:0042781">
    <property type="term" value="F:3'-tRNA processing endoribonuclease activity"/>
    <property type="evidence" value="ECO:0007669"/>
    <property type="project" value="UniProtKB-EC"/>
</dbReference>
<protein>
    <recommendedName>
        <fullName evidence="4">ribonuclease Z</fullName>
        <ecNumber evidence="4">3.1.26.11</ecNumber>
    </recommendedName>
</protein>
<proteinExistence type="inferred from homology"/>
<dbReference type="PANTHER" id="PTHR12553">
    <property type="entry name" value="ZINC PHOSPHODIESTERASE ELAC PROTEIN 2"/>
    <property type="match status" value="1"/>
</dbReference>
<gene>
    <name evidence="11" type="ORF">LSAA_8430</name>
</gene>
<reference evidence="11" key="1">
    <citation type="submission" date="2021-02" db="EMBL/GenBank/DDBJ databases">
        <authorList>
            <person name="Bekaert M."/>
        </authorList>
    </citation>
    <scope>NUCLEOTIDE SEQUENCE</scope>
    <source>
        <strain evidence="11">IoA-00</strain>
    </source>
</reference>
<keyword evidence="6" id="KW-0540">Nuclease</keyword>
<organism evidence="11 12">
    <name type="scientific">Lepeophtheirus salmonis</name>
    <name type="common">Salmon louse</name>
    <name type="synonym">Caligus salmonis</name>
    <dbReference type="NCBI Taxonomy" id="72036"/>
    <lineage>
        <taxon>Eukaryota</taxon>
        <taxon>Metazoa</taxon>
        <taxon>Ecdysozoa</taxon>
        <taxon>Arthropoda</taxon>
        <taxon>Crustacea</taxon>
        <taxon>Multicrustacea</taxon>
        <taxon>Hexanauplia</taxon>
        <taxon>Copepoda</taxon>
        <taxon>Siphonostomatoida</taxon>
        <taxon>Caligidae</taxon>
        <taxon>Lepeophtheirus</taxon>
    </lineage>
</organism>
<evidence type="ECO:0000256" key="3">
    <source>
        <dbReference type="ARBA" id="ARBA00007823"/>
    </source>
</evidence>
<evidence type="ECO:0000313" key="11">
    <source>
        <dbReference type="EMBL" id="CAF2921321.1"/>
    </source>
</evidence>
<comment type="similarity">
    <text evidence="3">Belongs to the RNase Z family.</text>
</comment>
<keyword evidence="9 11" id="KW-0378">Hydrolase</keyword>
<keyword evidence="10" id="KW-0862">Zinc</keyword>